<evidence type="ECO:0000313" key="1">
    <source>
        <dbReference type="EMBL" id="RZU29057.1"/>
    </source>
</evidence>
<keyword evidence="2" id="KW-1185">Reference proteome</keyword>
<evidence type="ECO:0000313" key="2">
    <source>
        <dbReference type="Proteomes" id="UP000292958"/>
    </source>
</evidence>
<protein>
    <submittedName>
        <fullName evidence="1">Uncharacterized protein</fullName>
    </submittedName>
</protein>
<dbReference type="RefSeq" id="WP_130425524.1">
    <property type="nucleotide sequence ID" value="NZ_SHKW01000008.1"/>
</dbReference>
<name>A0A4Q7XXG4_9BACT</name>
<accession>A0A4Q7XXG4</accession>
<reference evidence="1 2" key="1">
    <citation type="submission" date="2019-02" db="EMBL/GenBank/DDBJ databases">
        <title>Genomic Encyclopedia of Archaeal and Bacterial Type Strains, Phase II (KMG-II): from individual species to whole genera.</title>
        <authorList>
            <person name="Goeker M."/>
        </authorList>
    </citation>
    <scope>NUCLEOTIDE SEQUENCE [LARGE SCALE GENOMIC DNA]</scope>
    <source>
        <strain evidence="1 2">DSM 18101</strain>
    </source>
</reference>
<sequence length="94" mass="10411">MTARYSHLTISPNQTRVGCWYTSGPADQEYYPGHPDFNLHTVVADESTVPGCVLIENGAGQRFPVHKDLIDQIAAPPERFITLFGTSNPNNLPR</sequence>
<dbReference type="EMBL" id="SHKW01000008">
    <property type="protein sequence ID" value="RZU29057.1"/>
    <property type="molecule type" value="Genomic_DNA"/>
</dbReference>
<dbReference type="AlphaFoldDB" id="A0A4Q7XXG4"/>
<comment type="caution">
    <text evidence="1">The sequence shown here is derived from an EMBL/GenBank/DDBJ whole genome shotgun (WGS) entry which is preliminary data.</text>
</comment>
<organism evidence="1 2">
    <name type="scientific">Edaphobacter modestus</name>
    <dbReference type="NCBI Taxonomy" id="388466"/>
    <lineage>
        <taxon>Bacteria</taxon>
        <taxon>Pseudomonadati</taxon>
        <taxon>Acidobacteriota</taxon>
        <taxon>Terriglobia</taxon>
        <taxon>Terriglobales</taxon>
        <taxon>Acidobacteriaceae</taxon>
        <taxon>Edaphobacter</taxon>
    </lineage>
</organism>
<proteinExistence type="predicted"/>
<dbReference type="Proteomes" id="UP000292958">
    <property type="component" value="Unassembled WGS sequence"/>
</dbReference>
<dbReference type="OrthoDB" id="9981622at2"/>
<gene>
    <name evidence="1" type="ORF">BDD14_6651</name>
</gene>